<dbReference type="InterPro" id="IPR011032">
    <property type="entry name" value="GroES-like_sf"/>
</dbReference>
<keyword evidence="3" id="KW-0963">Cytoplasm</keyword>
<dbReference type="PANTHER" id="PTHR44154">
    <property type="entry name" value="QUINONE OXIDOREDUCTASE"/>
    <property type="match status" value="1"/>
</dbReference>
<evidence type="ECO:0000256" key="1">
    <source>
        <dbReference type="ARBA" id="ARBA00004496"/>
    </source>
</evidence>
<dbReference type="SUPFAM" id="SSF51735">
    <property type="entry name" value="NAD(P)-binding Rossmann-fold domains"/>
    <property type="match status" value="1"/>
</dbReference>
<dbReference type="Proteomes" id="UP001148203">
    <property type="component" value="Unassembled WGS sequence"/>
</dbReference>
<dbReference type="Pfam" id="PF08240">
    <property type="entry name" value="ADH_N"/>
    <property type="match status" value="1"/>
</dbReference>
<dbReference type="InterPro" id="IPR051603">
    <property type="entry name" value="Zinc-ADH_QOR/CCCR"/>
</dbReference>
<keyword evidence="5" id="KW-0694">RNA-binding</keyword>
<name>A0ABT5P0B2_9PSED</name>
<dbReference type="Gene3D" id="3.40.50.720">
    <property type="entry name" value="NAD(P)-binding Rossmann-like Domain"/>
    <property type="match status" value="1"/>
</dbReference>
<organism evidence="7 8">
    <name type="scientific">Pseudomonas fontis</name>
    <dbReference type="NCBI Taxonomy" id="2942633"/>
    <lineage>
        <taxon>Bacteria</taxon>
        <taxon>Pseudomonadati</taxon>
        <taxon>Pseudomonadota</taxon>
        <taxon>Gammaproteobacteria</taxon>
        <taxon>Pseudomonadales</taxon>
        <taxon>Pseudomonadaceae</taxon>
        <taxon>Pseudomonas</taxon>
    </lineage>
</organism>
<protein>
    <submittedName>
        <fullName evidence="7">Zinc-dependent alcohol dehydrogenase family protein</fullName>
    </submittedName>
</protein>
<keyword evidence="8" id="KW-1185">Reference proteome</keyword>
<evidence type="ECO:0000256" key="5">
    <source>
        <dbReference type="ARBA" id="ARBA00022884"/>
    </source>
</evidence>
<dbReference type="SUPFAM" id="SSF50129">
    <property type="entry name" value="GroES-like"/>
    <property type="match status" value="1"/>
</dbReference>
<gene>
    <name evidence="7" type="ORF">M5G11_24805</name>
</gene>
<evidence type="ECO:0000313" key="8">
    <source>
        <dbReference type="Proteomes" id="UP001148203"/>
    </source>
</evidence>
<dbReference type="RefSeq" id="WP_273912789.1">
    <property type="nucleotide sequence ID" value="NZ_JAMDGX010000071.1"/>
</dbReference>
<sequence>MTTQTTMRALVLHDYASGTFTETQVPRPTVDAGKVLVRIIASGVNPIDFKIRTGAAPYAMPELPAILGTDLAGVVEEVGAGVSAFKKGDEVYGLTGGVRGLPGSLAEYAVVDADLIAIKPKNLSMREAAALPLVFLTAWEGLVDRAGVKAGQSVLVQGGAGGVGHVAIQIAKAFGANVFATASAKKREIVESFGATAIDYQTSSVADYVAQHANGVGFDLVYDTVGGQTLDDSLVAVRPYGHVLSCYAFGSHNLAPGSLRCVTLSGIFVLLPMLGGEGRAHHGDILREATKLAEAGKLKPLLDEQHYKLSEAHAAHDALEAGKVIGKVVIDVA</sequence>
<dbReference type="InterPro" id="IPR036291">
    <property type="entry name" value="NAD(P)-bd_dom_sf"/>
</dbReference>
<dbReference type="Pfam" id="PF13602">
    <property type="entry name" value="ADH_zinc_N_2"/>
    <property type="match status" value="1"/>
</dbReference>
<accession>A0ABT5P0B2</accession>
<dbReference type="PROSITE" id="PS01162">
    <property type="entry name" value="QOR_ZETA_CRYSTAL"/>
    <property type="match status" value="1"/>
</dbReference>
<evidence type="ECO:0000256" key="4">
    <source>
        <dbReference type="ARBA" id="ARBA00022857"/>
    </source>
</evidence>
<evidence type="ECO:0000256" key="2">
    <source>
        <dbReference type="ARBA" id="ARBA00011881"/>
    </source>
</evidence>
<keyword evidence="4" id="KW-0521">NADP</keyword>
<dbReference type="InterPro" id="IPR013154">
    <property type="entry name" value="ADH-like_N"/>
</dbReference>
<dbReference type="InterPro" id="IPR002364">
    <property type="entry name" value="Quin_OxRdtase/zeta-crystal_CS"/>
</dbReference>
<dbReference type="SMART" id="SM00829">
    <property type="entry name" value="PKS_ER"/>
    <property type="match status" value="1"/>
</dbReference>
<dbReference type="Gene3D" id="3.90.180.10">
    <property type="entry name" value="Medium-chain alcohol dehydrogenases, catalytic domain"/>
    <property type="match status" value="1"/>
</dbReference>
<comment type="subunit">
    <text evidence="2">Homotetramer.</text>
</comment>
<proteinExistence type="predicted"/>
<dbReference type="PANTHER" id="PTHR44154:SF1">
    <property type="entry name" value="QUINONE OXIDOREDUCTASE"/>
    <property type="match status" value="1"/>
</dbReference>
<dbReference type="InterPro" id="IPR020843">
    <property type="entry name" value="ER"/>
</dbReference>
<comment type="subcellular location">
    <subcellularLocation>
        <location evidence="1">Cytoplasm</location>
    </subcellularLocation>
</comment>
<reference evidence="7 8" key="1">
    <citation type="submission" date="2022-05" db="EMBL/GenBank/DDBJ databases">
        <title>Novel Pseudomonas spp. Isolated from a Rainbow Trout Aquaculture Facility.</title>
        <authorList>
            <person name="Testerman T."/>
            <person name="Graf J."/>
        </authorList>
    </citation>
    <scope>NUCLEOTIDE SEQUENCE [LARGE SCALE GENOMIC DNA]</scope>
    <source>
        <strain evidence="7 8">ID681</strain>
    </source>
</reference>
<dbReference type="EMBL" id="JAMDGY010000104">
    <property type="protein sequence ID" value="MDD0993753.1"/>
    <property type="molecule type" value="Genomic_DNA"/>
</dbReference>
<dbReference type="CDD" id="cd08272">
    <property type="entry name" value="MDR6"/>
    <property type="match status" value="1"/>
</dbReference>
<evidence type="ECO:0000256" key="3">
    <source>
        <dbReference type="ARBA" id="ARBA00022490"/>
    </source>
</evidence>
<comment type="caution">
    <text evidence="7">The sequence shown here is derived from an EMBL/GenBank/DDBJ whole genome shotgun (WGS) entry which is preliminary data.</text>
</comment>
<evidence type="ECO:0000313" key="7">
    <source>
        <dbReference type="EMBL" id="MDD0993753.1"/>
    </source>
</evidence>
<evidence type="ECO:0000259" key="6">
    <source>
        <dbReference type="SMART" id="SM00829"/>
    </source>
</evidence>
<feature type="domain" description="Enoyl reductase (ER)" evidence="6">
    <location>
        <begin position="18"/>
        <end position="330"/>
    </location>
</feature>